<reference evidence="1 2" key="1">
    <citation type="submission" date="2019-03" db="EMBL/GenBank/DDBJ databases">
        <title>Single cell metagenomics reveals metabolic interactions within the superorganism composed of flagellate Streblomastix strix and complex community of Bacteroidetes bacteria on its surface.</title>
        <authorList>
            <person name="Treitli S.C."/>
            <person name="Kolisko M."/>
            <person name="Husnik F."/>
            <person name="Keeling P."/>
            <person name="Hampl V."/>
        </authorList>
    </citation>
    <scope>NUCLEOTIDE SEQUENCE [LARGE SCALE GENOMIC DNA]</scope>
    <source>
        <strain evidence="1">ST1C</strain>
    </source>
</reference>
<gene>
    <name evidence="1" type="ORF">EZS28_047737</name>
</gene>
<evidence type="ECO:0000313" key="1">
    <source>
        <dbReference type="EMBL" id="KAA6356736.1"/>
    </source>
</evidence>
<protein>
    <submittedName>
        <fullName evidence="1">Uncharacterized protein</fullName>
    </submittedName>
</protein>
<organism evidence="1 2">
    <name type="scientific">Streblomastix strix</name>
    <dbReference type="NCBI Taxonomy" id="222440"/>
    <lineage>
        <taxon>Eukaryota</taxon>
        <taxon>Metamonada</taxon>
        <taxon>Preaxostyla</taxon>
        <taxon>Oxymonadida</taxon>
        <taxon>Streblomastigidae</taxon>
        <taxon>Streblomastix</taxon>
    </lineage>
</organism>
<dbReference type="Proteomes" id="UP000324800">
    <property type="component" value="Unassembled WGS sequence"/>
</dbReference>
<comment type="caution">
    <text evidence="1">The sequence shown here is derived from an EMBL/GenBank/DDBJ whole genome shotgun (WGS) entry which is preliminary data.</text>
</comment>
<proteinExistence type="predicted"/>
<dbReference type="EMBL" id="SNRW01032482">
    <property type="protein sequence ID" value="KAA6356736.1"/>
    <property type="molecule type" value="Genomic_DNA"/>
</dbReference>
<sequence length="112" mass="12796">MLLNEEVDILIRKKAWKLLDALYHEGIKLPPNDIIAGGGIDIAVGNINLEDEDVLPEEVKTCNQMDKTIVLLITFKVKSLNVKKEMKKKKFTGQKMSSKMEKQIEELMEILK</sequence>
<accession>A0A5J4TE54</accession>
<name>A0A5J4TE54_9EUKA</name>
<evidence type="ECO:0000313" key="2">
    <source>
        <dbReference type="Proteomes" id="UP000324800"/>
    </source>
</evidence>
<dbReference type="AlphaFoldDB" id="A0A5J4TE54"/>